<feature type="compositionally biased region" description="Basic and acidic residues" evidence="8">
    <location>
        <begin position="535"/>
        <end position="560"/>
    </location>
</feature>
<proteinExistence type="inferred from homology"/>
<comment type="subcellular location">
    <subcellularLocation>
        <location evidence="7">Nucleus</location>
    </subcellularLocation>
</comment>
<dbReference type="GO" id="GO:0009378">
    <property type="term" value="F:four-way junction helicase activity"/>
    <property type="evidence" value="ECO:0007669"/>
    <property type="project" value="TreeGrafter"/>
</dbReference>
<dbReference type="Pfam" id="PF00271">
    <property type="entry name" value="Helicase_C"/>
    <property type="match status" value="1"/>
</dbReference>
<dbReference type="AlphaFoldDB" id="A0A8H6W1I4"/>
<dbReference type="InterPro" id="IPR011545">
    <property type="entry name" value="DEAD/DEAH_box_helicase_dom"/>
</dbReference>
<comment type="caution">
    <text evidence="11">The sequence shown here is derived from an EMBL/GenBank/DDBJ whole genome shotgun (WGS) entry which is preliminary data.</text>
</comment>
<dbReference type="PANTHER" id="PTHR13710">
    <property type="entry name" value="DNA HELICASE RECQ FAMILY MEMBER"/>
    <property type="match status" value="1"/>
</dbReference>
<dbReference type="InterPro" id="IPR027417">
    <property type="entry name" value="P-loop_NTPase"/>
</dbReference>
<organism evidence="11 12">
    <name type="scientific">Mycena chlorophos</name>
    <name type="common">Agaric fungus</name>
    <name type="synonym">Agaricus chlorophos</name>
    <dbReference type="NCBI Taxonomy" id="658473"/>
    <lineage>
        <taxon>Eukaryota</taxon>
        <taxon>Fungi</taxon>
        <taxon>Dikarya</taxon>
        <taxon>Basidiomycota</taxon>
        <taxon>Agaricomycotina</taxon>
        <taxon>Agaricomycetes</taxon>
        <taxon>Agaricomycetidae</taxon>
        <taxon>Agaricales</taxon>
        <taxon>Marasmiineae</taxon>
        <taxon>Mycenaceae</taxon>
        <taxon>Mycena</taxon>
    </lineage>
</organism>
<dbReference type="EMBL" id="JACAZE010000014">
    <property type="protein sequence ID" value="KAF7299551.1"/>
    <property type="molecule type" value="Genomic_DNA"/>
</dbReference>
<dbReference type="PROSITE" id="PS51194">
    <property type="entry name" value="HELICASE_CTER"/>
    <property type="match status" value="1"/>
</dbReference>
<dbReference type="GO" id="GO:0043138">
    <property type="term" value="F:3'-5' DNA helicase activity"/>
    <property type="evidence" value="ECO:0007669"/>
    <property type="project" value="UniProtKB-EC"/>
</dbReference>
<dbReference type="GO" id="GO:0005737">
    <property type="term" value="C:cytoplasm"/>
    <property type="evidence" value="ECO:0007669"/>
    <property type="project" value="TreeGrafter"/>
</dbReference>
<dbReference type="GO" id="GO:0000724">
    <property type="term" value="P:double-strand break repair via homologous recombination"/>
    <property type="evidence" value="ECO:0007669"/>
    <property type="project" value="TreeGrafter"/>
</dbReference>
<feature type="region of interest" description="Disordered" evidence="8">
    <location>
        <begin position="611"/>
        <end position="701"/>
    </location>
</feature>
<evidence type="ECO:0000313" key="12">
    <source>
        <dbReference type="Proteomes" id="UP000613580"/>
    </source>
</evidence>
<dbReference type="Pfam" id="PF16124">
    <property type="entry name" value="RecQ_Zn_bind"/>
    <property type="match status" value="1"/>
</dbReference>
<feature type="domain" description="Helicase ATP-binding" evidence="9">
    <location>
        <begin position="82"/>
        <end position="267"/>
    </location>
</feature>
<keyword evidence="7" id="KW-0539">Nucleus</keyword>
<dbReference type="PROSITE" id="PS51192">
    <property type="entry name" value="HELICASE_ATP_BIND_1"/>
    <property type="match status" value="1"/>
</dbReference>
<gene>
    <name evidence="11" type="ORF">HMN09_00960300</name>
</gene>
<dbReference type="GO" id="GO:0005694">
    <property type="term" value="C:chromosome"/>
    <property type="evidence" value="ECO:0007669"/>
    <property type="project" value="TreeGrafter"/>
</dbReference>
<dbReference type="FunFam" id="3.40.50.300:FF:001389">
    <property type="entry name" value="ATP-dependent DNA helicase RecQ"/>
    <property type="match status" value="1"/>
</dbReference>
<dbReference type="EC" id="5.6.2.4" evidence="7"/>
<dbReference type="Gene3D" id="3.40.50.300">
    <property type="entry name" value="P-loop containing nucleotide triphosphate hydrolases"/>
    <property type="match status" value="2"/>
</dbReference>
<feature type="domain" description="Helicase C-terminal" evidence="10">
    <location>
        <begin position="298"/>
        <end position="460"/>
    </location>
</feature>
<name>A0A8H6W1I4_MYCCL</name>
<keyword evidence="4 7" id="KW-0347">Helicase</keyword>
<keyword evidence="5 7" id="KW-0067">ATP-binding</keyword>
<comment type="catalytic activity">
    <reaction evidence="6 7">
        <text>Couples ATP hydrolysis with the unwinding of duplex DNA by translocating in the 3'-5' direction.</text>
        <dbReference type="EC" id="5.6.2.4"/>
    </reaction>
</comment>
<comment type="similarity">
    <text evidence="1 7">Belongs to the helicase family. RecQ subfamily.</text>
</comment>
<dbReference type="CDD" id="cd17920">
    <property type="entry name" value="DEXHc_RecQ"/>
    <property type="match status" value="1"/>
</dbReference>
<dbReference type="OrthoDB" id="10261556at2759"/>
<dbReference type="Pfam" id="PF00270">
    <property type="entry name" value="DEAD"/>
    <property type="match status" value="1"/>
</dbReference>
<keyword evidence="3 7" id="KW-0378">Hydrolase</keyword>
<keyword evidence="2 7" id="KW-0547">Nucleotide-binding</keyword>
<protein>
    <recommendedName>
        <fullName evidence="7">ATP-dependent DNA helicase</fullName>
        <ecNumber evidence="7">5.6.2.4</ecNumber>
    </recommendedName>
</protein>
<dbReference type="GO" id="GO:0016787">
    <property type="term" value="F:hydrolase activity"/>
    <property type="evidence" value="ECO:0007669"/>
    <property type="project" value="UniProtKB-KW"/>
</dbReference>
<evidence type="ECO:0000256" key="4">
    <source>
        <dbReference type="ARBA" id="ARBA00022806"/>
    </source>
</evidence>
<dbReference type="NCBIfam" id="TIGR00614">
    <property type="entry name" value="recQ_fam"/>
    <property type="match status" value="1"/>
</dbReference>
<dbReference type="Proteomes" id="UP000613580">
    <property type="component" value="Unassembled WGS sequence"/>
</dbReference>
<dbReference type="InterPro" id="IPR001650">
    <property type="entry name" value="Helicase_C-like"/>
</dbReference>
<dbReference type="SMART" id="SM00490">
    <property type="entry name" value="HELICc"/>
    <property type="match status" value="1"/>
</dbReference>
<comment type="catalytic activity">
    <reaction evidence="7">
        <text>ATP + H2O = ADP + phosphate + H(+)</text>
        <dbReference type="Rhea" id="RHEA:13065"/>
        <dbReference type="ChEBI" id="CHEBI:15377"/>
        <dbReference type="ChEBI" id="CHEBI:15378"/>
        <dbReference type="ChEBI" id="CHEBI:30616"/>
        <dbReference type="ChEBI" id="CHEBI:43474"/>
        <dbReference type="ChEBI" id="CHEBI:456216"/>
    </reaction>
</comment>
<reference evidence="11" key="1">
    <citation type="submission" date="2020-05" db="EMBL/GenBank/DDBJ databases">
        <title>Mycena genomes resolve the evolution of fungal bioluminescence.</title>
        <authorList>
            <person name="Tsai I.J."/>
        </authorList>
    </citation>
    <scope>NUCLEOTIDE SEQUENCE</scope>
    <source>
        <strain evidence="11">110903Hualien_Pintung</strain>
    </source>
</reference>
<evidence type="ECO:0000256" key="5">
    <source>
        <dbReference type="ARBA" id="ARBA00022840"/>
    </source>
</evidence>
<dbReference type="GO" id="GO:0005634">
    <property type="term" value="C:nucleus"/>
    <property type="evidence" value="ECO:0007669"/>
    <property type="project" value="UniProtKB-SubCell"/>
</dbReference>
<dbReference type="PANTHER" id="PTHR13710:SF152">
    <property type="entry name" value="ATP-DEPENDENT DNA HELICASE Q5"/>
    <property type="match status" value="1"/>
</dbReference>
<sequence>MSDDEYNALFDDVDLSAFPDDAHDSSSLLHTPPSVVYDNLTTPSQPQARALRREPSGLVDCHRVLTKIFGHQSYKGKQREIVEAAVRGADVFVLAPTGMGKSLCFQVPAVAETHGITIVVSPLLALMKNQVAGLRAKSVKVVALTSETPTEEREELLAIPLTGYSTARLALFDMQLTNISTVTPEKLLKGELLHNLDILHENKELNRLVIDEAHCISEWGHDFRSEYRRLGIFRDRYKSVPIMALTATATPAVQADIIRSLGISTDHLVKVVHPFNRGNLFYEVKYMSTPNQLSQFAEILKFIMKIYERRGRVSSGIIYCRTRAACDELSIYLRGQGLRSRPYHRGLKPHQLDTTLREWTGGGGAATGTVDVVCATIAFGLGIDKGDVRYIIHYDLPKSLEGYYQETGRAGRDGSPAKCILFYSREDAIRLKRLVAAAQTKRTTMAMRADGPEPSQRSVDSLKSLIDFAESTTVCRHVAICRYFGEPIDEKDTNMVRKYCNKMCDICKNPDKTKAAHKKLSTEEFAATQVPLYPPRDEDADHHRSREEGNSEWNSKRRGDSAALKRARTDVDNAALMRYGKKGKTSAGGVPMTMRSLNTMPFASHSVLKKPFKTPSMASSSKAPRNDEENAPPAVARPPDAQQSVLEISDDEDDRPLSPVGLDEWRKDPASLFDDEEDLDEVQSHNSRESSPMDLSEPGGQVEAHFSQKILLSVRQDAQEDIRKAFHKAFLRGSEPELDKLWKVALGKRQLDPADRPAFVDDAAKAAEFAAFSMCSTEDGYTVRVQATVAGLWILGKNKDKVEVGGPEEEWEDAMDMLALMQDVH</sequence>
<dbReference type="GO" id="GO:0005524">
    <property type="term" value="F:ATP binding"/>
    <property type="evidence" value="ECO:0007669"/>
    <property type="project" value="UniProtKB-KW"/>
</dbReference>
<evidence type="ECO:0000259" key="10">
    <source>
        <dbReference type="PROSITE" id="PS51194"/>
    </source>
</evidence>
<keyword evidence="12" id="KW-1185">Reference proteome</keyword>
<evidence type="ECO:0000256" key="3">
    <source>
        <dbReference type="ARBA" id="ARBA00022801"/>
    </source>
</evidence>
<evidence type="ECO:0000259" key="9">
    <source>
        <dbReference type="PROSITE" id="PS51192"/>
    </source>
</evidence>
<dbReference type="SMART" id="SM00487">
    <property type="entry name" value="DEXDc"/>
    <property type="match status" value="1"/>
</dbReference>
<dbReference type="SUPFAM" id="SSF52540">
    <property type="entry name" value="P-loop containing nucleoside triphosphate hydrolases"/>
    <property type="match status" value="1"/>
</dbReference>
<dbReference type="InterPro" id="IPR004589">
    <property type="entry name" value="DNA_helicase_ATP-dep_RecQ"/>
</dbReference>
<evidence type="ECO:0000256" key="7">
    <source>
        <dbReference type="RuleBase" id="RU364117"/>
    </source>
</evidence>
<evidence type="ECO:0000256" key="8">
    <source>
        <dbReference type="SAM" id="MobiDB-lite"/>
    </source>
</evidence>
<accession>A0A8H6W1I4</accession>
<evidence type="ECO:0000256" key="1">
    <source>
        <dbReference type="ARBA" id="ARBA00005446"/>
    </source>
</evidence>
<evidence type="ECO:0000256" key="6">
    <source>
        <dbReference type="ARBA" id="ARBA00034617"/>
    </source>
</evidence>
<evidence type="ECO:0000256" key="2">
    <source>
        <dbReference type="ARBA" id="ARBA00022741"/>
    </source>
</evidence>
<dbReference type="GO" id="GO:0003676">
    <property type="term" value="F:nucleic acid binding"/>
    <property type="evidence" value="ECO:0007669"/>
    <property type="project" value="InterPro"/>
</dbReference>
<feature type="region of interest" description="Disordered" evidence="8">
    <location>
        <begin position="526"/>
        <end position="569"/>
    </location>
</feature>
<dbReference type="InterPro" id="IPR014001">
    <property type="entry name" value="Helicase_ATP-bd"/>
</dbReference>
<dbReference type="InterPro" id="IPR032284">
    <property type="entry name" value="RecQ_Zn-bd"/>
</dbReference>
<evidence type="ECO:0000313" key="11">
    <source>
        <dbReference type="EMBL" id="KAF7299551.1"/>
    </source>
</evidence>